<dbReference type="KEGG" id="ajp:AMJAP_1314"/>
<sequence length="254" mass="28255">MVRFLFLILLAAASVVQAAESDPLQSPMWDYTREQFIGSAPYRFDERIKVSLPTFAENPTQVPLQIDATALAGDIERIVVWADLNPIQHIFTYFPHPDVIPKVSLRFKVQQGTAVRAAVLTQSGVWHVGFSYLDAAGGGCTTPSTGNASPYWENHLGETQSRVFPLASDGGVRFKFKVIHPMDTGLADAIPEFYIQQVILRNAREEGLARLELSQPVAENPVISFDLRDGLSDKTSGYQLWMRDNNGNEFEKAL</sequence>
<dbReference type="InterPro" id="IPR038162">
    <property type="entry name" value="SoxY_sf"/>
</dbReference>
<feature type="domain" description="Ig-like SoxY" evidence="3">
    <location>
        <begin position="34"/>
        <end position="140"/>
    </location>
</feature>
<dbReference type="Pfam" id="PF08770">
    <property type="entry name" value="SoxZ"/>
    <property type="match status" value="1"/>
</dbReference>
<gene>
    <name evidence="4" type="ORF">AMJAP_1314</name>
</gene>
<dbReference type="EMBL" id="AP014545">
    <property type="protein sequence ID" value="BBB25909.1"/>
    <property type="molecule type" value="Genomic_DNA"/>
</dbReference>
<organism evidence="4 5">
    <name type="scientific">Amphritea japonica ATCC BAA-1530</name>
    <dbReference type="NCBI Taxonomy" id="1278309"/>
    <lineage>
        <taxon>Bacteria</taxon>
        <taxon>Pseudomonadati</taxon>
        <taxon>Pseudomonadota</taxon>
        <taxon>Gammaproteobacteria</taxon>
        <taxon>Oceanospirillales</taxon>
        <taxon>Oceanospirillaceae</taxon>
        <taxon>Amphritea</taxon>
    </lineage>
</organism>
<dbReference type="InterPro" id="IPR014756">
    <property type="entry name" value="Ig_E-set"/>
</dbReference>
<dbReference type="OrthoDB" id="5343309at2"/>
<dbReference type="Gene3D" id="2.60.40.10">
    <property type="entry name" value="Immunoglobulins"/>
    <property type="match status" value="1"/>
</dbReference>
<protein>
    <submittedName>
        <fullName evidence="4">Sulfur-oxidizing protein SoxY</fullName>
    </submittedName>
</protein>
<dbReference type="InterPro" id="IPR014880">
    <property type="entry name" value="SoxZ_dom"/>
</dbReference>
<feature type="domain" description="Sulphur oxidation protein SoxZ" evidence="2">
    <location>
        <begin position="169"/>
        <end position="252"/>
    </location>
</feature>
<evidence type="ECO:0000256" key="1">
    <source>
        <dbReference type="SAM" id="SignalP"/>
    </source>
</evidence>
<dbReference type="RefSeq" id="WP_019621508.1">
    <property type="nucleotide sequence ID" value="NZ_AP014545.1"/>
</dbReference>
<dbReference type="InterPro" id="IPR032711">
    <property type="entry name" value="SoxY"/>
</dbReference>
<evidence type="ECO:0000313" key="5">
    <source>
        <dbReference type="Proteomes" id="UP000595663"/>
    </source>
</evidence>
<evidence type="ECO:0000259" key="2">
    <source>
        <dbReference type="Pfam" id="PF08770"/>
    </source>
</evidence>
<accession>A0A7R6P2Q9</accession>
<dbReference type="SUPFAM" id="SSF81296">
    <property type="entry name" value="E set domains"/>
    <property type="match status" value="1"/>
</dbReference>
<dbReference type="InterPro" id="IPR030831">
    <property type="entry name" value="Fuse-rel_SoxYZ"/>
</dbReference>
<evidence type="ECO:0000313" key="4">
    <source>
        <dbReference type="EMBL" id="BBB25909.1"/>
    </source>
</evidence>
<dbReference type="Pfam" id="PF13501">
    <property type="entry name" value="SoxY"/>
    <property type="match status" value="1"/>
</dbReference>
<reference evidence="4 5" key="1">
    <citation type="journal article" date="2008" name="Int. J. Syst. Evol. Microbiol.">
        <title>Amphritea japonica sp. nov. and Amphritea balenae sp. nov., isolated from the sediment adjacent to sperm whale carcasses off Kagoshima, Japan.</title>
        <authorList>
            <person name="Miyazaki M."/>
            <person name="Nogi Y."/>
            <person name="Fujiwara Y."/>
            <person name="Kawato M."/>
            <person name="Nagahama T."/>
            <person name="Kubokawa K."/>
            <person name="Horikoshi K."/>
        </authorList>
    </citation>
    <scope>NUCLEOTIDE SEQUENCE [LARGE SCALE GENOMIC DNA]</scope>
    <source>
        <strain evidence="4 5">ATCC BAA-1530</strain>
    </source>
</reference>
<proteinExistence type="predicted"/>
<feature type="signal peptide" evidence="1">
    <location>
        <begin position="1"/>
        <end position="18"/>
    </location>
</feature>
<name>A0A7R6P2Q9_9GAMM</name>
<dbReference type="NCBIfam" id="TIGR04557">
    <property type="entry name" value="fuse_rel_SoxYZ"/>
    <property type="match status" value="1"/>
</dbReference>
<keyword evidence="5" id="KW-1185">Reference proteome</keyword>
<keyword evidence="1" id="KW-0732">Signal</keyword>
<dbReference type="InterPro" id="IPR013783">
    <property type="entry name" value="Ig-like_fold"/>
</dbReference>
<dbReference type="Gene3D" id="2.60.40.2470">
    <property type="entry name" value="SoxY domain"/>
    <property type="match status" value="1"/>
</dbReference>
<dbReference type="AlphaFoldDB" id="A0A7R6P2Q9"/>
<dbReference type="Proteomes" id="UP000595663">
    <property type="component" value="Chromosome"/>
</dbReference>
<evidence type="ECO:0000259" key="3">
    <source>
        <dbReference type="Pfam" id="PF13501"/>
    </source>
</evidence>
<feature type="chain" id="PRO_5032582884" evidence="1">
    <location>
        <begin position="19"/>
        <end position="254"/>
    </location>
</feature>